<dbReference type="InterPro" id="IPR027417">
    <property type="entry name" value="P-loop_NTPase"/>
</dbReference>
<dbReference type="Pfam" id="PF12344">
    <property type="entry name" value="UvrB"/>
    <property type="match status" value="1"/>
</dbReference>
<protein>
    <submittedName>
        <fullName evidence="2">Ultra-violet resistance protein B</fullName>
    </submittedName>
</protein>
<dbReference type="RefSeq" id="WP_244556611.1">
    <property type="nucleotide sequence ID" value="NZ_FUXU01000041.1"/>
</dbReference>
<dbReference type="InterPro" id="IPR001650">
    <property type="entry name" value="Helicase_C-like"/>
</dbReference>
<dbReference type="PROSITE" id="PS51194">
    <property type="entry name" value="HELICASE_CTER"/>
    <property type="match status" value="1"/>
</dbReference>
<dbReference type="GO" id="GO:0003677">
    <property type="term" value="F:DNA binding"/>
    <property type="evidence" value="ECO:0007669"/>
    <property type="project" value="InterPro"/>
</dbReference>
<gene>
    <name evidence="2" type="ORF">SAMN02745132_02954</name>
</gene>
<evidence type="ECO:0000313" key="3">
    <source>
        <dbReference type="Proteomes" id="UP000190162"/>
    </source>
</evidence>
<name>A0A1T4V0S9_9GAMM</name>
<reference evidence="3" key="1">
    <citation type="submission" date="2017-02" db="EMBL/GenBank/DDBJ databases">
        <authorList>
            <person name="Varghese N."/>
            <person name="Submissions S."/>
        </authorList>
    </citation>
    <scope>NUCLEOTIDE SEQUENCE [LARGE SCALE GENOMIC DNA]</scope>
    <source>
        <strain evidence="3">DSM 22720</strain>
    </source>
</reference>
<proteinExistence type="predicted"/>
<sequence length="230" mass="25826">MPLADTTANLLRNIRERIASDERVLITTISKQSAEALHLHLQSEGIRSQYIHSDVKTDDRIEIIRQLRRGELDVLVGINLLREGLDIPEASLVAILDADHAGFLRSSEALIQIIGRAARNAKGKAILYADKVTPAMQRAMDESNRRREKQIAYNAEHQVKPQSSRRTIDPIVVTGEALNDPTMCATLEELCQRITASERELLRACGDGDKAEVEALRQTLDGLYRQYIFM</sequence>
<evidence type="ECO:0000313" key="2">
    <source>
        <dbReference type="EMBL" id="SKA58458.1"/>
    </source>
</evidence>
<dbReference type="GO" id="GO:0006289">
    <property type="term" value="P:nucleotide-excision repair"/>
    <property type="evidence" value="ECO:0007669"/>
    <property type="project" value="InterPro"/>
</dbReference>
<dbReference type="GO" id="GO:0005524">
    <property type="term" value="F:ATP binding"/>
    <property type="evidence" value="ECO:0007669"/>
    <property type="project" value="InterPro"/>
</dbReference>
<dbReference type="Pfam" id="PF00271">
    <property type="entry name" value="Helicase_C"/>
    <property type="match status" value="1"/>
</dbReference>
<dbReference type="Gene3D" id="3.40.50.300">
    <property type="entry name" value="P-loop containing nucleotide triphosphate hydrolases"/>
    <property type="match status" value="1"/>
</dbReference>
<feature type="domain" description="Helicase C-terminal" evidence="1">
    <location>
        <begin position="6"/>
        <end position="168"/>
    </location>
</feature>
<evidence type="ECO:0000259" key="1">
    <source>
        <dbReference type="PROSITE" id="PS51194"/>
    </source>
</evidence>
<dbReference type="PANTHER" id="PTHR24029:SF0">
    <property type="entry name" value="UVRABC SYSTEM PROTEIN B"/>
    <property type="match status" value="1"/>
</dbReference>
<dbReference type="GO" id="GO:0009380">
    <property type="term" value="C:excinuclease repair complex"/>
    <property type="evidence" value="ECO:0007669"/>
    <property type="project" value="InterPro"/>
</dbReference>
<dbReference type="EMBL" id="FUXU01000041">
    <property type="protein sequence ID" value="SKA58458.1"/>
    <property type="molecule type" value="Genomic_DNA"/>
</dbReference>
<dbReference type="InterPro" id="IPR004807">
    <property type="entry name" value="UvrB"/>
</dbReference>
<dbReference type="InterPro" id="IPR024759">
    <property type="entry name" value="UvrB_YAD/RRR_dom"/>
</dbReference>
<dbReference type="AlphaFoldDB" id="A0A1T4V0S9"/>
<organism evidence="2 3">
    <name type="scientific">Enterovibrio nigricans DSM 22720</name>
    <dbReference type="NCBI Taxonomy" id="1121868"/>
    <lineage>
        <taxon>Bacteria</taxon>
        <taxon>Pseudomonadati</taxon>
        <taxon>Pseudomonadota</taxon>
        <taxon>Gammaproteobacteria</taxon>
        <taxon>Vibrionales</taxon>
        <taxon>Vibrionaceae</taxon>
        <taxon>Enterovibrio</taxon>
    </lineage>
</organism>
<accession>A0A1T4V0S9</accession>
<dbReference type="GO" id="GO:0016887">
    <property type="term" value="F:ATP hydrolysis activity"/>
    <property type="evidence" value="ECO:0007669"/>
    <property type="project" value="InterPro"/>
</dbReference>
<dbReference type="SUPFAM" id="SSF52540">
    <property type="entry name" value="P-loop containing nucleoside triphosphate hydrolases"/>
    <property type="match status" value="1"/>
</dbReference>
<dbReference type="PANTHER" id="PTHR24029">
    <property type="entry name" value="UVRABC SYSTEM PROTEIN B"/>
    <property type="match status" value="1"/>
</dbReference>
<dbReference type="Proteomes" id="UP000190162">
    <property type="component" value="Unassembled WGS sequence"/>
</dbReference>
<dbReference type="SMART" id="SM00490">
    <property type="entry name" value="HELICc"/>
    <property type="match status" value="1"/>
</dbReference>
<keyword evidence="3" id="KW-1185">Reference proteome</keyword>